<evidence type="ECO:0000313" key="2">
    <source>
        <dbReference type="EMBL" id="CEK98704.1"/>
    </source>
</evidence>
<organism evidence="2">
    <name type="scientific">Arion vulgaris</name>
    <dbReference type="NCBI Taxonomy" id="1028688"/>
    <lineage>
        <taxon>Eukaryota</taxon>
        <taxon>Metazoa</taxon>
        <taxon>Spiralia</taxon>
        <taxon>Lophotrochozoa</taxon>
        <taxon>Mollusca</taxon>
        <taxon>Gastropoda</taxon>
        <taxon>Heterobranchia</taxon>
        <taxon>Euthyneura</taxon>
        <taxon>Panpulmonata</taxon>
        <taxon>Eupulmonata</taxon>
        <taxon>Stylommatophora</taxon>
        <taxon>Helicina</taxon>
        <taxon>Arionoidea</taxon>
        <taxon>Arionidae</taxon>
        <taxon>Arion</taxon>
    </lineage>
</organism>
<dbReference type="EMBL" id="HACG01051833">
    <property type="protein sequence ID" value="CEK98704.1"/>
    <property type="molecule type" value="Transcribed_RNA"/>
</dbReference>
<name>A0A0B7BZQ5_9EUPU</name>
<accession>A0A0B7BZQ5</accession>
<reference evidence="2" key="1">
    <citation type="submission" date="2014-12" db="EMBL/GenBank/DDBJ databases">
        <title>Insight into the proteome of Arion vulgaris.</title>
        <authorList>
            <person name="Aradska J."/>
            <person name="Bulat T."/>
            <person name="Smidak R."/>
            <person name="Sarate P."/>
            <person name="Gangsoo J."/>
            <person name="Sialana F."/>
            <person name="Bilban M."/>
            <person name="Lubec G."/>
        </authorList>
    </citation>
    <scope>NUCLEOTIDE SEQUENCE</scope>
    <source>
        <tissue evidence="2">Skin</tissue>
    </source>
</reference>
<gene>
    <name evidence="2" type="primary">ORF219384</name>
</gene>
<feature type="non-terminal residue" evidence="2">
    <location>
        <position position="1"/>
    </location>
</feature>
<protein>
    <submittedName>
        <fullName evidence="2">Uncharacterized protein</fullName>
    </submittedName>
</protein>
<feature type="region of interest" description="Disordered" evidence="1">
    <location>
        <begin position="1"/>
        <end position="29"/>
    </location>
</feature>
<feature type="non-terminal residue" evidence="2">
    <location>
        <position position="84"/>
    </location>
</feature>
<dbReference type="AlphaFoldDB" id="A0A0B7BZQ5"/>
<proteinExistence type="predicted"/>
<sequence>GNLGSVSADDVNKHKPSNAVMSECDGRTVHDKHRHNNVIISECVNRQAYDKHRPHNVIMSESDDSQVYDTSFEKVCAVAEDANG</sequence>
<evidence type="ECO:0000256" key="1">
    <source>
        <dbReference type="SAM" id="MobiDB-lite"/>
    </source>
</evidence>